<dbReference type="Proteomes" id="UP001174932">
    <property type="component" value="Unassembled WGS sequence"/>
</dbReference>
<protein>
    <recommendedName>
        <fullName evidence="4">Terminase small subunit</fullName>
    </recommendedName>
</protein>
<reference evidence="2" key="1">
    <citation type="journal article" date="2015" name="Int. J. Syst. Evol. Microbiol.">
        <title>Rhizobium alvei sp. nov., isolated from a freshwater river.</title>
        <authorList>
            <person name="Sheu S.Y."/>
            <person name="Huang H.W."/>
            <person name="Young C.C."/>
            <person name="Chen W.M."/>
        </authorList>
    </citation>
    <scope>NUCLEOTIDE SEQUENCE</scope>
    <source>
        <strain evidence="2">TNR-22</strain>
    </source>
</reference>
<evidence type="ECO:0000256" key="1">
    <source>
        <dbReference type="SAM" id="MobiDB-lite"/>
    </source>
</evidence>
<accession>A0ABT8YQ31</accession>
<reference evidence="2" key="2">
    <citation type="submission" date="2023-07" db="EMBL/GenBank/DDBJ databases">
        <authorList>
            <person name="Shen H."/>
        </authorList>
    </citation>
    <scope>NUCLEOTIDE SEQUENCE</scope>
    <source>
        <strain evidence="2">TNR-22</strain>
    </source>
</reference>
<evidence type="ECO:0000313" key="3">
    <source>
        <dbReference type="Proteomes" id="UP001174932"/>
    </source>
</evidence>
<organism evidence="2 3">
    <name type="scientific">Rhizobium alvei</name>
    <dbReference type="NCBI Taxonomy" id="1132659"/>
    <lineage>
        <taxon>Bacteria</taxon>
        <taxon>Pseudomonadati</taxon>
        <taxon>Pseudomonadota</taxon>
        <taxon>Alphaproteobacteria</taxon>
        <taxon>Hyphomicrobiales</taxon>
        <taxon>Rhizobiaceae</taxon>
        <taxon>Rhizobium/Agrobacterium group</taxon>
        <taxon>Rhizobium</taxon>
    </lineage>
</organism>
<name>A0ABT8YQ31_9HYPH</name>
<gene>
    <name evidence="2" type="ORF">Q4481_17755</name>
</gene>
<feature type="compositionally biased region" description="Acidic residues" evidence="1">
    <location>
        <begin position="204"/>
        <end position="214"/>
    </location>
</feature>
<keyword evidence="3" id="KW-1185">Reference proteome</keyword>
<evidence type="ECO:0000313" key="2">
    <source>
        <dbReference type="EMBL" id="MDO6965810.1"/>
    </source>
</evidence>
<comment type="caution">
    <text evidence="2">The sequence shown here is derived from an EMBL/GenBank/DDBJ whole genome shotgun (WGS) entry which is preliminary data.</text>
</comment>
<evidence type="ECO:0008006" key="4">
    <source>
        <dbReference type="Google" id="ProtNLM"/>
    </source>
</evidence>
<proteinExistence type="predicted"/>
<dbReference type="EMBL" id="JAUOZU010000013">
    <property type="protein sequence ID" value="MDO6965810.1"/>
    <property type="molecule type" value="Genomic_DNA"/>
</dbReference>
<dbReference type="RefSeq" id="WP_304377740.1">
    <property type="nucleotide sequence ID" value="NZ_JAUOZU010000013.1"/>
</dbReference>
<sequence>MGPQLVSKGEFAAMINVSPGRVSQFIAAGQISAAAMVGSGQRAKIDVERAKADLRLTLDVSQRLGNGASTNIDPGLSGAAPISAPNVYDPEPILGIDHKIKQQKFEQLQRANRNAAVAEARDAGQLTDAQAAKAEMIKIAASMLDVFDGGINDMAMAVAAKFELPQRDVKHLMRTVFRDVRERAAKVARERGAEMPDLASTTIETEETDQTAVT</sequence>
<feature type="region of interest" description="Disordered" evidence="1">
    <location>
        <begin position="188"/>
        <end position="214"/>
    </location>
</feature>